<proteinExistence type="predicted"/>
<dbReference type="AlphaFoldDB" id="A0AAV7KG98"/>
<evidence type="ECO:0000313" key="2">
    <source>
        <dbReference type="Proteomes" id="UP001165289"/>
    </source>
</evidence>
<dbReference type="PANTHER" id="PTHR45913">
    <property type="entry name" value="EPM2A-INTERACTING PROTEIN 1"/>
    <property type="match status" value="1"/>
</dbReference>
<dbReference type="EMBL" id="JAKMXF010000044">
    <property type="protein sequence ID" value="KAI6659900.1"/>
    <property type="molecule type" value="Genomic_DNA"/>
</dbReference>
<protein>
    <submittedName>
        <fullName evidence="1">SCAN domain-containing protein 3-like</fullName>
    </submittedName>
</protein>
<sequence length="258" mass="28846">MLGAAAVNSIKSIPFSDTTMARRIEEMACGVSQQVIEKIKQDKRFVLQLDESTDISNQAQLLMYVRYYDEGIKDQILACINLLGKTTGEKLFKVLDGHIRTEYDFNWEWCTSISSDAATSMTGHTNGLIARLKFDKRNVNACGQVSEEDEKYENNTLTQHALPEWKADYIAANYSTVIYQHRGLASINLCSSLHLLVDNVAGDHSGCPTGEKSWCRWRNPSGSSASTALTAFKPIDIEKVKVELNTYATDEFCSHLTL</sequence>
<evidence type="ECO:0000313" key="1">
    <source>
        <dbReference type="EMBL" id="KAI6659900.1"/>
    </source>
</evidence>
<keyword evidence="2" id="KW-1185">Reference proteome</keyword>
<gene>
    <name evidence="1" type="ORF">LOD99_14240</name>
</gene>
<dbReference type="Proteomes" id="UP001165289">
    <property type="component" value="Unassembled WGS sequence"/>
</dbReference>
<reference evidence="1 2" key="1">
    <citation type="journal article" date="2023" name="BMC Biol.">
        <title>The compact genome of the sponge Oopsacas minuta (Hexactinellida) is lacking key metazoan core genes.</title>
        <authorList>
            <person name="Santini S."/>
            <person name="Schenkelaars Q."/>
            <person name="Jourda C."/>
            <person name="Duchesne M."/>
            <person name="Belahbib H."/>
            <person name="Rocher C."/>
            <person name="Selva M."/>
            <person name="Riesgo A."/>
            <person name="Vervoort M."/>
            <person name="Leys S.P."/>
            <person name="Kodjabachian L."/>
            <person name="Le Bivic A."/>
            <person name="Borchiellini C."/>
            <person name="Claverie J.M."/>
            <person name="Renard E."/>
        </authorList>
    </citation>
    <scope>NUCLEOTIDE SEQUENCE [LARGE SCALE GENOMIC DNA]</scope>
    <source>
        <strain evidence="1">SPO-2</strain>
    </source>
</reference>
<organism evidence="1 2">
    <name type="scientific">Oopsacas minuta</name>
    <dbReference type="NCBI Taxonomy" id="111878"/>
    <lineage>
        <taxon>Eukaryota</taxon>
        <taxon>Metazoa</taxon>
        <taxon>Porifera</taxon>
        <taxon>Hexactinellida</taxon>
        <taxon>Hexasterophora</taxon>
        <taxon>Lyssacinosida</taxon>
        <taxon>Leucopsacidae</taxon>
        <taxon>Oopsacas</taxon>
    </lineage>
</organism>
<comment type="caution">
    <text evidence="1">The sequence shown here is derived from an EMBL/GenBank/DDBJ whole genome shotgun (WGS) entry which is preliminary data.</text>
</comment>
<name>A0AAV7KG98_9METZ</name>
<dbReference type="PANTHER" id="PTHR45913:SF19">
    <property type="entry name" value="LOW QUALITY PROTEIN: ZINC FINGER BED DOMAIN-CONTAINING PROTEIN 5-LIKE"/>
    <property type="match status" value="1"/>
</dbReference>
<accession>A0AAV7KG98</accession>